<accession>A0A512MCC6</accession>
<comment type="similarity">
    <text evidence="1 5">Belongs to the pseudouridine synthase RluA family.</text>
</comment>
<dbReference type="InterPro" id="IPR050188">
    <property type="entry name" value="RluA_PseudoU_synthase"/>
</dbReference>
<dbReference type="RefSeq" id="WP_146852277.1">
    <property type="nucleotide sequence ID" value="NZ_BKAG01000029.1"/>
</dbReference>
<dbReference type="Pfam" id="PF00849">
    <property type="entry name" value="PseudoU_synth_2"/>
    <property type="match status" value="1"/>
</dbReference>
<keyword evidence="8" id="KW-1185">Reference proteome</keyword>
<dbReference type="InterPro" id="IPR006145">
    <property type="entry name" value="PsdUridine_synth_RsuA/RluA"/>
</dbReference>
<dbReference type="InterPro" id="IPR036986">
    <property type="entry name" value="S4_RNA-bd_sf"/>
</dbReference>
<dbReference type="CDD" id="cd02869">
    <property type="entry name" value="PseudoU_synth_RluA_like"/>
    <property type="match status" value="1"/>
</dbReference>
<dbReference type="PANTHER" id="PTHR21600">
    <property type="entry name" value="MITOCHONDRIAL RNA PSEUDOURIDINE SYNTHASE"/>
    <property type="match status" value="1"/>
</dbReference>
<dbReference type="SUPFAM" id="SSF55174">
    <property type="entry name" value="Alpha-L RNA-binding motif"/>
    <property type="match status" value="1"/>
</dbReference>
<comment type="caution">
    <text evidence="7">The sequence shown here is derived from an EMBL/GenBank/DDBJ whole genome shotgun (WGS) entry which is preliminary data.</text>
</comment>
<dbReference type="GO" id="GO:0120159">
    <property type="term" value="F:rRNA pseudouridine synthase activity"/>
    <property type="evidence" value="ECO:0007669"/>
    <property type="project" value="UniProtKB-ARBA"/>
</dbReference>
<dbReference type="GO" id="GO:0000455">
    <property type="term" value="P:enzyme-directed rRNA pseudouridine synthesis"/>
    <property type="evidence" value="ECO:0007669"/>
    <property type="project" value="TreeGrafter"/>
</dbReference>
<feature type="domain" description="RNA-binding S4" evidence="6">
    <location>
        <begin position="13"/>
        <end position="77"/>
    </location>
</feature>
<name>A0A512MCC6_9BACT</name>
<dbReference type="InterPro" id="IPR006224">
    <property type="entry name" value="PsdUridine_synth_RluA-like_CS"/>
</dbReference>
<evidence type="ECO:0000256" key="5">
    <source>
        <dbReference type="RuleBase" id="RU362028"/>
    </source>
</evidence>
<dbReference type="PANTHER" id="PTHR21600:SF44">
    <property type="entry name" value="RIBOSOMAL LARGE SUBUNIT PSEUDOURIDINE SYNTHASE D"/>
    <property type="match status" value="1"/>
</dbReference>
<dbReference type="InterPro" id="IPR006225">
    <property type="entry name" value="PsdUridine_synth_RluC/D"/>
</dbReference>
<dbReference type="EC" id="5.4.99.-" evidence="5"/>
<dbReference type="Proteomes" id="UP000321577">
    <property type="component" value="Unassembled WGS sequence"/>
</dbReference>
<dbReference type="InterPro" id="IPR020103">
    <property type="entry name" value="PsdUridine_synth_cat_dom_sf"/>
</dbReference>
<organism evidence="7 8">
    <name type="scientific">Brevifollis gellanilyticus</name>
    <dbReference type="NCBI Taxonomy" id="748831"/>
    <lineage>
        <taxon>Bacteria</taxon>
        <taxon>Pseudomonadati</taxon>
        <taxon>Verrucomicrobiota</taxon>
        <taxon>Verrucomicrobiia</taxon>
        <taxon>Verrucomicrobiales</taxon>
        <taxon>Verrucomicrobiaceae</taxon>
    </lineage>
</organism>
<dbReference type="AlphaFoldDB" id="A0A512MCC6"/>
<feature type="active site" evidence="3">
    <location>
        <position position="136"/>
    </location>
</feature>
<protein>
    <recommendedName>
        <fullName evidence="5">Pseudouridine synthase</fullName>
        <ecNumber evidence="5">5.4.99.-</ecNumber>
    </recommendedName>
</protein>
<reference evidence="7 8" key="1">
    <citation type="submission" date="2019-07" db="EMBL/GenBank/DDBJ databases">
        <title>Whole genome shotgun sequence of Brevifollis gellanilyticus NBRC 108608.</title>
        <authorList>
            <person name="Hosoyama A."/>
            <person name="Uohara A."/>
            <person name="Ohji S."/>
            <person name="Ichikawa N."/>
        </authorList>
    </citation>
    <scope>NUCLEOTIDE SEQUENCE [LARGE SCALE GENOMIC DNA]</scope>
    <source>
        <strain evidence="7 8">NBRC 108608</strain>
    </source>
</reference>
<evidence type="ECO:0000256" key="4">
    <source>
        <dbReference type="PROSITE-ProRule" id="PRU00182"/>
    </source>
</evidence>
<dbReference type="SUPFAM" id="SSF55120">
    <property type="entry name" value="Pseudouridine synthase"/>
    <property type="match status" value="1"/>
</dbReference>
<dbReference type="Pfam" id="PF01479">
    <property type="entry name" value="S4"/>
    <property type="match status" value="1"/>
</dbReference>
<evidence type="ECO:0000259" key="6">
    <source>
        <dbReference type="SMART" id="SM00363"/>
    </source>
</evidence>
<comment type="catalytic activity">
    <reaction evidence="5">
        <text>a uridine in RNA = a pseudouridine in RNA</text>
        <dbReference type="Rhea" id="RHEA:48348"/>
        <dbReference type="Rhea" id="RHEA-COMP:12068"/>
        <dbReference type="Rhea" id="RHEA-COMP:12069"/>
        <dbReference type="ChEBI" id="CHEBI:65314"/>
        <dbReference type="ChEBI" id="CHEBI:65315"/>
    </reaction>
</comment>
<evidence type="ECO:0000256" key="2">
    <source>
        <dbReference type="ARBA" id="ARBA00023235"/>
    </source>
</evidence>
<evidence type="ECO:0000313" key="7">
    <source>
        <dbReference type="EMBL" id="GEP44383.1"/>
    </source>
</evidence>
<dbReference type="GO" id="GO:0003723">
    <property type="term" value="F:RNA binding"/>
    <property type="evidence" value="ECO:0007669"/>
    <property type="project" value="UniProtKB-KW"/>
</dbReference>
<dbReference type="PROSITE" id="PS01129">
    <property type="entry name" value="PSI_RLU"/>
    <property type="match status" value="1"/>
</dbReference>
<dbReference type="SMART" id="SM00363">
    <property type="entry name" value="S4"/>
    <property type="match status" value="1"/>
</dbReference>
<dbReference type="OrthoDB" id="9807829at2"/>
<dbReference type="InterPro" id="IPR002942">
    <property type="entry name" value="S4_RNA-bd"/>
</dbReference>
<dbReference type="NCBIfam" id="TIGR00005">
    <property type="entry name" value="rluA_subfam"/>
    <property type="match status" value="1"/>
</dbReference>
<keyword evidence="4" id="KW-0694">RNA-binding</keyword>
<dbReference type="Gene3D" id="3.30.2350.10">
    <property type="entry name" value="Pseudouridine synthase"/>
    <property type="match status" value="1"/>
</dbReference>
<comment type="function">
    <text evidence="5">Responsible for synthesis of pseudouridine from uracil.</text>
</comment>
<gene>
    <name evidence="7" type="primary">rluD1</name>
    <name evidence="7" type="ORF">BGE01nite_36740</name>
</gene>
<evidence type="ECO:0000313" key="8">
    <source>
        <dbReference type="Proteomes" id="UP000321577"/>
    </source>
</evidence>
<dbReference type="EMBL" id="BKAG01000029">
    <property type="protein sequence ID" value="GEP44383.1"/>
    <property type="molecule type" value="Genomic_DNA"/>
</dbReference>
<dbReference type="Gene3D" id="3.10.290.10">
    <property type="entry name" value="RNA-binding S4 domain"/>
    <property type="match status" value="1"/>
</dbReference>
<dbReference type="PROSITE" id="PS50889">
    <property type="entry name" value="S4"/>
    <property type="match status" value="1"/>
</dbReference>
<sequence>MEWTLSDAAEAGSRLDKHLAGRFSDLSRARVQDLIKDGHVSLNGRPAKASATLKLGDQLTMTIPEAVPVEVVAQDIPLDVLFEDSDILVLNKAPGLVVHPAAGNPDGTLVNALLHHCDDLSGIGGEMRPGIVHRLDKDTSGCMVVAKNDIAHRRLTEAFAERRLSKIYLAAINGLPKEQGGRVQNMIGRHPVDRKRMAILYDGAGKEAVTEWEQVATYKGSALIRCKLLTGRTHQIRVHMRESLGHPILGDPIYGNPKRQIVPVTRLMLHAWKLSFHHPIHDQPMNFEAQVPEEFKPWVAGMQ</sequence>
<proteinExistence type="inferred from homology"/>
<evidence type="ECO:0000256" key="1">
    <source>
        <dbReference type="ARBA" id="ARBA00010876"/>
    </source>
</evidence>
<keyword evidence="2 5" id="KW-0413">Isomerase</keyword>
<evidence type="ECO:0000256" key="3">
    <source>
        <dbReference type="PIRSR" id="PIRSR606225-1"/>
    </source>
</evidence>
<dbReference type="CDD" id="cd00165">
    <property type="entry name" value="S4"/>
    <property type="match status" value="1"/>
</dbReference>